<keyword evidence="2" id="KW-1185">Reference proteome</keyword>
<gene>
    <name evidence="1" type="ORF">DEO72_LG3g1820</name>
</gene>
<proteinExistence type="predicted"/>
<dbReference type="AlphaFoldDB" id="A0A4D6LFV8"/>
<protein>
    <submittedName>
        <fullName evidence="1">Uncharacterized protein</fullName>
    </submittedName>
</protein>
<evidence type="ECO:0000313" key="1">
    <source>
        <dbReference type="EMBL" id="QCD87286.1"/>
    </source>
</evidence>
<reference evidence="1 2" key="1">
    <citation type="submission" date="2019-04" db="EMBL/GenBank/DDBJ databases">
        <title>An improved genome assembly and genetic linkage map for asparagus bean, Vigna unguiculata ssp. sesquipedialis.</title>
        <authorList>
            <person name="Xia Q."/>
            <person name="Zhang R."/>
            <person name="Dong Y."/>
        </authorList>
    </citation>
    <scope>NUCLEOTIDE SEQUENCE [LARGE SCALE GENOMIC DNA]</scope>
    <source>
        <tissue evidence="1">Leaf</tissue>
    </source>
</reference>
<dbReference type="Proteomes" id="UP000501690">
    <property type="component" value="Linkage Group LG3"/>
</dbReference>
<name>A0A4D6LFV8_VIGUN</name>
<accession>A0A4D6LFV8</accession>
<evidence type="ECO:0000313" key="2">
    <source>
        <dbReference type="Proteomes" id="UP000501690"/>
    </source>
</evidence>
<dbReference type="EMBL" id="CP039347">
    <property type="protein sequence ID" value="QCD87286.1"/>
    <property type="molecule type" value="Genomic_DNA"/>
</dbReference>
<sequence length="277" mass="32062">MYKVFLYEPSSLGRPCSPSSTSFYTASRTPPQPEHVKGGYLQVCWDVLVVVVVVVHHHHLHLDDFGHFAEFVVIRRALAEDRMALMMKILDNRQMVVSWLWCQTYVMDQHHNLTDAGRNHRRKGCVGMMCLMGFQIEDVNVQTFDPDPQATVRKRVGDDVCWDVLVVVVVVVHHHHLHLDDFGHFAEFVVIRRALAEDRMALMMKILDNRQMVVSWLWCQTYVMDQHHNLTDAGRNHRRKGCVGMMCLMGFQIEDVNVQTFDPDPQATVRKRVGDDV</sequence>
<organism evidence="1 2">
    <name type="scientific">Vigna unguiculata</name>
    <name type="common">Cowpea</name>
    <dbReference type="NCBI Taxonomy" id="3917"/>
    <lineage>
        <taxon>Eukaryota</taxon>
        <taxon>Viridiplantae</taxon>
        <taxon>Streptophyta</taxon>
        <taxon>Embryophyta</taxon>
        <taxon>Tracheophyta</taxon>
        <taxon>Spermatophyta</taxon>
        <taxon>Magnoliopsida</taxon>
        <taxon>eudicotyledons</taxon>
        <taxon>Gunneridae</taxon>
        <taxon>Pentapetalae</taxon>
        <taxon>rosids</taxon>
        <taxon>fabids</taxon>
        <taxon>Fabales</taxon>
        <taxon>Fabaceae</taxon>
        <taxon>Papilionoideae</taxon>
        <taxon>50 kb inversion clade</taxon>
        <taxon>NPAAA clade</taxon>
        <taxon>indigoferoid/millettioid clade</taxon>
        <taxon>Phaseoleae</taxon>
        <taxon>Vigna</taxon>
    </lineage>
</organism>